<protein>
    <submittedName>
        <fullName evidence="2">Uncharacterized protein</fullName>
    </submittedName>
</protein>
<sequence length="100" mass="10681">MDAGALRDSPVTGVVSRATDTGRARDAEAAVPDPVSPSSGVVARSSPEPPSRWAGRFRRLEHRRDESYESVEVAVCGAVVVSVAEWVRLLRCATCFPVEG</sequence>
<feature type="compositionally biased region" description="Low complexity" evidence="1">
    <location>
        <begin position="29"/>
        <end position="43"/>
    </location>
</feature>
<reference evidence="2 3" key="1">
    <citation type="submission" date="2017-07" db="EMBL/GenBank/DDBJ databases">
        <title>Complete genome sequence of Actinoalloteichus hoggarensis DSM 45943, type strain of Actinoalloteichus hoggarensis.</title>
        <authorList>
            <person name="Ruckert C."/>
            <person name="Nouioui I."/>
            <person name="Willmese J."/>
            <person name="van Wezel G."/>
            <person name="Klenk H.-P."/>
            <person name="Kalinowski J."/>
            <person name="Zotchev S.B."/>
        </authorList>
    </citation>
    <scope>NUCLEOTIDE SEQUENCE [LARGE SCALE GENOMIC DNA]</scope>
    <source>
        <strain evidence="2 3">DSM 45943</strain>
    </source>
</reference>
<dbReference type="AlphaFoldDB" id="A0A221VZA4"/>
<proteinExistence type="predicted"/>
<keyword evidence="3" id="KW-1185">Reference proteome</keyword>
<accession>A0A221VZA4</accession>
<evidence type="ECO:0000313" key="2">
    <source>
        <dbReference type="EMBL" id="ASO18862.1"/>
    </source>
</evidence>
<evidence type="ECO:0000256" key="1">
    <source>
        <dbReference type="SAM" id="MobiDB-lite"/>
    </source>
</evidence>
<gene>
    <name evidence="2" type="ORF">AHOG_06050</name>
</gene>
<organism evidence="2 3">
    <name type="scientific">Actinoalloteichus hoggarensis</name>
    <dbReference type="NCBI Taxonomy" id="1470176"/>
    <lineage>
        <taxon>Bacteria</taxon>
        <taxon>Bacillati</taxon>
        <taxon>Actinomycetota</taxon>
        <taxon>Actinomycetes</taxon>
        <taxon>Pseudonocardiales</taxon>
        <taxon>Pseudonocardiaceae</taxon>
        <taxon>Actinoalloteichus</taxon>
    </lineage>
</organism>
<feature type="region of interest" description="Disordered" evidence="1">
    <location>
        <begin position="1"/>
        <end position="53"/>
    </location>
</feature>
<name>A0A221VZA4_9PSEU</name>
<dbReference type="KEGG" id="ahg:AHOG_06050"/>
<evidence type="ECO:0000313" key="3">
    <source>
        <dbReference type="Proteomes" id="UP000204221"/>
    </source>
</evidence>
<dbReference type="Proteomes" id="UP000204221">
    <property type="component" value="Chromosome"/>
</dbReference>
<dbReference type="EMBL" id="CP022521">
    <property type="protein sequence ID" value="ASO18862.1"/>
    <property type="molecule type" value="Genomic_DNA"/>
</dbReference>